<feature type="chain" id="PRO_5039695249" evidence="1">
    <location>
        <begin position="23"/>
        <end position="145"/>
    </location>
</feature>
<dbReference type="AlphaFoldDB" id="A0A6L3VAC1"/>
<evidence type="ECO:0000313" key="3">
    <source>
        <dbReference type="Proteomes" id="UP000481030"/>
    </source>
</evidence>
<proteinExistence type="predicted"/>
<organism evidence="2 3">
    <name type="scientific">Cytobacillus depressus</name>
    <dbReference type="NCBI Taxonomy" id="1602942"/>
    <lineage>
        <taxon>Bacteria</taxon>
        <taxon>Bacillati</taxon>
        <taxon>Bacillota</taxon>
        <taxon>Bacilli</taxon>
        <taxon>Bacillales</taxon>
        <taxon>Bacillaceae</taxon>
        <taxon>Cytobacillus</taxon>
    </lineage>
</organism>
<evidence type="ECO:0000313" key="2">
    <source>
        <dbReference type="EMBL" id="KAB2336038.1"/>
    </source>
</evidence>
<feature type="signal peptide" evidence="1">
    <location>
        <begin position="1"/>
        <end position="22"/>
    </location>
</feature>
<dbReference type="Proteomes" id="UP000481030">
    <property type="component" value="Unassembled WGS sequence"/>
</dbReference>
<keyword evidence="1" id="KW-0732">Signal</keyword>
<keyword evidence="3" id="KW-1185">Reference proteome</keyword>
<comment type="caution">
    <text evidence="2">The sequence shown here is derived from an EMBL/GenBank/DDBJ whole genome shotgun (WGS) entry which is preliminary data.</text>
</comment>
<dbReference type="EMBL" id="WBOS01000004">
    <property type="protein sequence ID" value="KAB2336038.1"/>
    <property type="molecule type" value="Genomic_DNA"/>
</dbReference>
<reference evidence="2 3" key="1">
    <citation type="journal article" date="2016" name="Antonie Van Leeuwenhoek">
        <title>Bacillus depressus sp. nov., isolated from soil of a sunflower field.</title>
        <authorList>
            <person name="Wei X."/>
            <person name="Xin D."/>
            <person name="Xin Y."/>
            <person name="Zhang H."/>
            <person name="Wang T."/>
            <person name="Zhang J."/>
        </authorList>
    </citation>
    <scope>NUCLEOTIDE SEQUENCE [LARGE SCALE GENOMIC DNA]</scope>
    <source>
        <strain evidence="2 3">BZ1</strain>
    </source>
</reference>
<dbReference type="RefSeq" id="WP_151534839.1">
    <property type="nucleotide sequence ID" value="NZ_WBOS01000004.1"/>
</dbReference>
<protein>
    <submittedName>
        <fullName evidence="2">Uncharacterized protein</fullName>
    </submittedName>
</protein>
<dbReference type="OrthoDB" id="2083243at2"/>
<sequence length="145" mass="16455">MIKKLVAFLIVAFLVYSPSIQAQNQKVEVFNIEMGKVVKDTPSTSAIQKEAKIYLKSINGIYKKLNPLPPKGIIVRIPLIPPLKVQNQWIHTLADEMNIIFPAGGNPYVMIYDDENNTYFFTIESHLKTNRMSKYLGITLKKGDT</sequence>
<name>A0A6L3VAC1_9BACI</name>
<accession>A0A6L3VAC1</accession>
<gene>
    <name evidence="2" type="ORF">F7731_11000</name>
</gene>
<evidence type="ECO:0000256" key="1">
    <source>
        <dbReference type="SAM" id="SignalP"/>
    </source>
</evidence>